<name>A0A660SB11_UNCT6</name>
<dbReference type="Gene3D" id="1.10.150.650">
    <property type="match status" value="1"/>
</dbReference>
<dbReference type="AlphaFoldDB" id="A0A660SB11"/>
<dbReference type="EMBL" id="QNBC01000004">
    <property type="protein sequence ID" value="RKX68035.1"/>
    <property type="molecule type" value="Genomic_DNA"/>
</dbReference>
<dbReference type="Gene3D" id="3.20.20.140">
    <property type="entry name" value="Metal-dependent hydrolases"/>
    <property type="match status" value="1"/>
</dbReference>
<dbReference type="InterPro" id="IPR004013">
    <property type="entry name" value="PHP_dom"/>
</dbReference>
<evidence type="ECO:0000259" key="1">
    <source>
        <dbReference type="SMART" id="SM00481"/>
    </source>
</evidence>
<dbReference type="InterPro" id="IPR016195">
    <property type="entry name" value="Pol/histidinol_Pase-like"/>
</dbReference>
<dbReference type="PANTHER" id="PTHR42924:SF3">
    <property type="entry name" value="POLYMERASE_HISTIDINOL PHOSPHATASE N-TERMINAL DOMAIN-CONTAINING PROTEIN"/>
    <property type="match status" value="1"/>
</dbReference>
<gene>
    <name evidence="2" type="ORF">DRP44_00570</name>
</gene>
<feature type="domain" description="Polymerase/histidinol phosphatase N-terminal" evidence="1">
    <location>
        <begin position="1"/>
        <end position="62"/>
    </location>
</feature>
<dbReference type="CDD" id="cd07438">
    <property type="entry name" value="PHP_HisPPase_AMP"/>
    <property type="match status" value="1"/>
</dbReference>
<proteinExistence type="predicted"/>
<protein>
    <submittedName>
        <fullName evidence="2">Phosphatase</fullName>
    </submittedName>
</protein>
<dbReference type="Pfam" id="PF02811">
    <property type="entry name" value="PHP"/>
    <property type="match status" value="1"/>
</dbReference>
<evidence type="ECO:0000313" key="2">
    <source>
        <dbReference type="EMBL" id="RKX68035.1"/>
    </source>
</evidence>
<dbReference type="GO" id="GO:0035312">
    <property type="term" value="F:5'-3' DNA exonuclease activity"/>
    <property type="evidence" value="ECO:0007669"/>
    <property type="project" value="TreeGrafter"/>
</dbReference>
<dbReference type="SMART" id="SM00481">
    <property type="entry name" value="POLIIIAc"/>
    <property type="match status" value="1"/>
</dbReference>
<evidence type="ECO:0000313" key="3">
    <source>
        <dbReference type="Proteomes" id="UP000282321"/>
    </source>
</evidence>
<reference evidence="2 3" key="1">
    <citation type="submission" date="2018-06" db="EMBL/GenBank/DDBJ databases">
        <title>Extensive metabolic versatility and redundancy in microbially diverse, dynamic hydrothermal sediments.</title>
        <authorList>
            <person name="Dombrowski N."/>
            <person name="Teske A."/>
            <person name="Baker B.J."/>
        </authorList>
    </citation>
    <scope>NUCLEOTIDE SEQUENCE [LARGE SCALE GENOMIC DNA]</scope>
    <source>
        <strain evidence="2">B35_G9</strain>
    </source>
</reference>
<accession>A0A660SB11</accession>
<dbReference type="InterPro" id="IPR003141">
    <property type="entry name" value="Pol/His_phosphatase_N"/>
</dbReference>
<sequence length="275" mass="31839">MHTVYSDGKLSVADLIELVNYYEIEAISITDHDTLKSQREGLSLANENGIEYITGVEVSTILEGKEIHILGYGIDTEDSNLNHLFEKIRKDRVQRTISILEKLRNYGIFIDIKEFGSDFMDLNIGRPHIARKMLEKGWINNYDEAFQKYLYNNGPCYVPKMDVHPKVAIEHIHDAGGIAVLAHPGLMLNEKDIEGVIDSGVDGLEIYYPKHTEAQKHRFIEIARSNNLLETGGSDFHGREKDYKIMREHIVPYEIFEKLRRVYDQRKLNEKIEYR</sequence>
<comment type="caution">
    <text evidence="2">The sequence shown here is derived from an EMBL/GenBank/DDBJ whole genome shotgun (WGS) entry which is preliminary data.</text>
</comment>
<organism evidence="2 3">
    <name type="scientific">candidate division TA06 bacterium</name>
    <dbReference type="NCBI Taxonomy" id="2250710"/>
    <lineage>
        <taxon>Bacteria</taxon>
        <taxon>Bacteria division TA06</taxon>
    </lineage>
</organism>
<dbReference type="GO" id="GO:0004534">
    <property type="term" value="F:5'-3' RNA exonuclease activity"/>
    <property type="evidence" value="ECO:0007669"/>
    <property type="project" value="TreeGrafter"/>
</dbReference>
<dbReference type="Proteomes" id="UP000282321">
    <property type="component" value="Unassembled WGS sequence"/>
</dbReference>
<dbReference type="SUPFAM" id="SSF89550">
    <property type="entry name" value="PHP domain-like"/>
    <property type="match status" value="1"/>
</dbReference>
<dbReference type="InterPro" id="IPR052018">
    <property type="entry name" value="PHP_domain"/>
</dbReference>
<dbReference type="PANTHER" id="PTHR42924">
    <property type="entry name" value="EXONUCLEASE"/>
    <property type="match status" value="1"/>
</dbReference>